<comment type="similarity">
    <text evidence="9">Belongs to the acetylglutamate kinase family. ArgB subfamily.</text>
</comment>
<dbReference type="UniPathway" id="UPA00068">
    <property type="reaction ID" value="UER00107"/>
</dbReference>
<dbReference type="PATRIC" id="fig|398512.5.peg.2732"/>
<feature type="binding site" evidence="9">
    <location>
        <begin position="68"/>
        <end position="69"/>
    </location>
    <ligand>
        <name>substrate</name>
    </ligand>
</feature>
<evidence type="ECO:0000256" key="5">
    <source>
        <dbReference type="ARBA" id="ARBA00022741"/>
    </source>
</evidence>
<feature type="binding site" evidence="9">
    <location>
        <position position="90"/>
    </location>
    <ligand>
        <name>substrate</name>
    </ligand>
</feature>
<feature type="binding site" evidence="9">
    <location>
        <position position="189"/>
    </location>
    <ligand>
        <name>substrate</name>
    </ligand>
</feature>
<feature type="site" description="Transition state stabilizer" evidence="9">
    <location>
        <position position="33"/>
    </location>
</feature>
<dbReference type="FunFam" id="3.40.1160.10:FF:000004">
    <property type="entry name" value="Acetylglutamate kinase"/>
    <property type="match status" value="1"/>
</dbReference>
<dbReference type="eggNOG" id="COG0548">
    <property type="taxonomic scope" value="Bacteria"/>
</dbReference>
<keyword evidence="6 9" id="KW-0418">Kinase</keyword>
<gene>
    <name evidence="9" type="primary">argB</name>
    <name evidence="11" type="ORF">Bccel_2624</name>
</gene>
<dbReference type="SUPFAM" id="SSF53633">
    <property type="entry name" value="Carbamate kinase-like"/>
    <property type="match status" value="1"/>
</dbReference>
<evidence type="ECO:0000256" key="2">
    <source>
        <dbReference type="ARBA" id="ARBA00022571"/>
    </source>
</evidence>
<dbReference type="Proteomes" id="UP000036923">
    <property type="component" value="Unassembled WGS sequence"/>
</dbReference>
<dbReference type="Gene3D" id="3.40.1160.10">
    <property type="entry name" value="Acetylglutamate kinase-like"/>
    <property type="match status" value="1"/>
</dbReference>
<dbReference type="STRING" id="398512.Bccel_2624"/>
<evidence type="ECO:0000259" key="10">
    <source>
        <dbReference type="Pfam" id="PF00696"/>
    </source>
</evidence>
<reference evidence="12" key="1">
    <citation type="submission" date="2015-07" db="EMBL/GenBank/DDBJ databases">
        <title>Near-Complete Genome Sequence of the Cellulolytic Bacterium Bacteroides (Pseudobacteroides) cellulosolvens ATCC 35603.</title>
        <authorList>
            <person name="Dassa B."/>
            <person name="Utturkar S.M."/>
            <person name="Klingeman D.M."/>
            <person name="Hurt R.A."/>
            <person name="Keller M."/>
            <person name="Xu J."/>
            <person name="Reddy Y.H.K."/>
            <person name="Borovok I."/>
            <person name="Grinberg I.R."/>
            <person name="Lamed R."/>
            <person name="Zhivin O."/>
            <person name="Bayer E.A."/>
            <person name="Brown S.D."/>
        </authorList>
    </citation>
    <scope>NUCLEOTIDE SEQUENCE [LARGE SCALE GENOMIC DNA]</scope>
    <source>
        <strain evidence="12">DSM 2933</strain>
    </source>
</reference>
<keyword evidence="5 9" id="KW-0547">Nucleotide-binding</keyword>
<dbReference type="PANTHER" id="PTHR23342:SF0">
    <property type="entry name" value="N-ACETYLGLUTAMATE SYNTHASE, MITOCHONDRIAL"/>
    <property type="match status" value="1"/>
</dbReference>
<feature type="site" description="Transition state stabilizer" evidence="9">
    <location>
        <position position="251"/>
    </location>
</feature>
<proteinExistence type="inferred from homology"/>
<dbReference type="NCBIfam" id="TIGR00761">
    <property type="entry name" value="argB"/>
    <property type="match status" value="1"/>
</dbReference>
<comment type="pathway">
    <text evidence="1 9">Amino-acid biosynthesis; L-arginine biosynthesis; N(2)-acetyl-L-ornithine from L-glutamate: step 2/4.</text>
</comment>
<evidence type="ECO:0000313" key="11">
    <source>
        <dbReference type="EMBL" id="KNY27353.1"/>
    </source>
</evidence>
<dbReference type="InterPro" id="IPR036393">
    <property type="entry name" value="AceGlu_kinase-like_sf"/>
</dbReference>
<accession>A0A0L6JNG8</accession>
<evidence type="ECO:0000313" key="12">
    <source>
        <dbReference type="Proteomes" id="UP000036923"/>
    </source>
</evidence>
<keyword evidence="2 9" id="KW-0055">Arginine biosynthesis</keyword>
<evidence type="ECO:0000256" key="1">
    <source>
        <dbReference type="ARBA" id="ARBA00004828"/>
    </source>
</evidence>
<keyword evidence="3 9" id="KW-0028">Amino-acid biosynthesis</keyword>
<dbReference type="GO" id="GO:0005737">
    <property type="term" value="C:cytoplasm"/>
    <property type="evidence" value="ECO:0007669"/>
    <property type="project" value="UniProtKB-SubCell"/>
</dbReference>
<dbReference type="HAMAP" id="MF_00082">
    <property type="entry name" value="ArgB"/>
    <property type="match status" value="1"/>
</dbReference>
<dbReference type="InterPro" id="IPR001048">
    <property type="entry name" value="Asp/Glu/Uridylate_kinase"/>
</dbReference>
<dbReference type="RefSeq" id="WP_036942732.1">
    <property type="nucleotide sequence ID" value="NZ_JQKC01000019.1"/>
</dbReference>
<keyword evidence="7 9" id="KW-0067">ATP-binding</keyword>
<dbReference type="GO" id="GO:0003991">
    <property type="term" value="F:acetylglutamate kinase activity"/>
    <property type="evidence" value="ECO:0007669"/>
    <property type="project" value="UniProtKB-UniRule"/>
</dbReference>
<comment type="catalytic activity">
    <reaction evidence="8 9">
        <text>N-acetyl-L-glutamate + ATP = N-acetyl-L-glutamyl 5-phosphate + ADP</text>
        <dbReference type="Rhea" id="RHEA:14629"/>
        <dbReference type="ChEBI" id="CHEBI:30616"/>
        <dbReference type="ChEBI" id="CHEBI:44337"/>
        <dbReference type="ChEBI" id="CHEBI:57936"/>
        <dbReference type="ChEBI" id="CHEBI:456216"/>
        <dbReference type="EC" id="2.7.2.8"/>
    </reaction>
</comment>
<dbReference type="PANTHER" id="PTHR23342">
    <property type="entry name" value="N-ACETYLGLUTAMATE SYNTHASE"/>
    <property type="match status" value="1"/>
</dbReference>
<dbReference type="EMBL" id="LGTC01000001">
    <property type="protein sequence ID" value="KNY27353.1"/>
    <property type="molecule type" value="Genomic_DNA"/>
</dbReference>
<dbReference type="AlphaFoldDB" id="A0A0L6JNG8"/>
<feature type="domain" description="Aspartate/glutamate/uridylate kinase" evidence="10">
    <location>
        <begin position="28"/>
        <end position="270"/>
    </location>
</feature>
<sequence>MYKSMETIIKKAEILIEALPYIQKLTGKTVVIKYGGNAMINDELKNSVMEDITLLKYIGVNPVVVHGGGPDINKALSNFNIKSEFINGLRVTDSATMEVAQMVLVGKTNKEIVSLLNQKGGKAIGLCGIDGNLIECEQYTTLVDGKETDLGYVGKITNINSKVLDIIAKDEYIPVVAPIGVGKDGRSYNINADTVAGEIAAYLKAEKLMLLTDVEGVKTSKDSKEILSALTIDEVHNLIEDKIIQGGMIPKVLGCIDALEKGVGRTHIIDGRIPHCILLEIFTYKGIGTMIMKDKVLYHNNEKL</sequence>
<keyword evidence="9" id="KW-0963">Cytoplasm</keyword>
<dbReference type="CDD" id="cd04250">
    <property type="entry name" value="AAK_NAGK-C"/>
    <property type="match status" value="1"/>
</dbReference>
<protein>
    <recommendedName>
        <fullName evidence="9">Acetylglutamate kinase</fullName>
        <ecNumber evidence="9">2.7.2.8</ecNumber>
    </recommendedName>
    <alternativeName>
        <fullName evidence="9">N-acetyl-L-glutamate 5-phosphotransferase</fullName>
    </alternativeName>
    <alternativeName>
        <fullName evidence="9">NAG kinase</fullName>
        <shortName evidence="9">NAGK</shortName>
    </alternativeName>
</protein>
<comment type="function">
    <text evidence="9">Catalyzes the ATP-dependent phosphorylation of N-acetyl-L-glutamate.</text>
</comment>
<dbReference type="GO" id="GO:0005524">
    <property type="term" value="F:ATP binding"/>
    <property type="evidence" value="ECO:0007669"/>
    <property type="project" value="UniProtKB-UniRule"/>
</dbReference>
<dbReference type="InterPro" id="IPR004662">
    <property type="entry name" value="AcgluKinase_fam"/>
</dbReference>
<dbReference type="GO" id="GO:0042450">
    <property type="term" value="P:L-arginine biosynthetic process via ornithine"/>
    <property type="evidence" value="ECO:0007669"/>
    <property type="project" value="UniProtKB-UniRule"/>
</dbReference>
<comment type="subcellular location">
    <subcellularLocation>
        <location evidence="9">Cytoplasm</location>
    </subcellularLocation>
</comment>
<dbReference type="Pfam" id="PF00696">
    <property type="entry name" value="AA_kinase"/>
    <property type="match status" value="1"/>
</dbReference>
<dbReference type="EC" id="2.7.2.8" evidence="9"/>
<name>A0A0L6JNG8_9FIRM</name>
<evidence type="ECO:0000256" key="3">
    <source>
        <dbReference type="ARBA" id="ARBA00022605"/>
    </source>
</evidence>
<evidence type="ECO:0000256" key="9">
    <source>
        <dbReference type="HAMAP-Rule" id="MF_00082"/>
    </source>
</evidence>
<evidence type="ECO:0000256" key="4">
    <source>
        <dbReference type="ARBA" id="ARBA00022679"/>
    </source>
</evidence>
<dbReference type="InterPro" id="IPR041727">
    <property type="entry name" value="NAGK-C"/>
</dbReference>
<keyword evidence="4 9" id="KW-0808">Transferase</keyword>
<evidence type="ECO:0000256" key="6">
    <source>
        <dbReference type="ARBA" id="ARBA00022777"/>
    </source>
</evidence>
<evidence type="ECO:0000256" key="7">
    <source>
        <dbReference type="ARBA" id="ARBA00022840"/>
    </source>
</evidence>
<dbReference type="OrthoDB" id="9803155at2"/>
<organism evidence="11 12">
    <name type="scientific">Pseudobacteroides cellulosolvens ATCC 35603 = DSM 2933</name>
    <dbReference type="NCBI Taxonomy" id="398512"/>
    <lineage>
        <taxon>Bacteria</taxon>
        <taxon>Bacillati</taxon>
        <taxon>Bacillota</taxon>
        <taxon>Clostridia</taxon>
        <taxon>Eubacteriales</taxon>
        <taxon>Oscillospiraceae</taxon>
        <taxon>Pseudobacteroides</taxon>
    </lineage>
</organism>
<dbReference type="InterPro" id="IPR037528">
    <property type="entry name" value="ArgB"/>
</dbReference>
<evidence type="ECO:0000256" key="8">
    <source>
        <dbReference type="ARBA" id="ARBA00048141"/>
    </source>
</evidence>
<dbReference type="PIRSF" id="PIRSF000728">
    <property type="entry name" value="NAGK"/>
    <property type="match status" value="1"/>
</dbReference>
<comment type="caution">
    <text evidence="11">The sequence shown here is derived from an EMBL/GenBank/DDBJ whole genome shotgun (WGS) entry which is preliminary data.</text>
</comment>
<keyword evidence="12" id="KW-1185">Reference proteome</keyword>